<dbReference type="FunFam" id="3.30.720.10:FF:000008">
    <property type="entry name" value="Unplaced genomic scaffold supercont1.11, whole genome shotgun sequence"/>
    <property type="match status" value="1"/>
</dbReference>
<dbReference type="PRINTS" id="PR00742">
    <property type="entry name" value="GLHYDRLASE35"/>
</dbReference>
<sequence length="1123" mass="122317">MLLDKLIVLACTIGALAGPRKGNRKLRMSRADHNDGLQDIVTWDEYSLKINGERLYIFSGEVHPYRMPVQSLHLDIFQKIKSLGFNAVSFYSFWGLHEPKRGEISFEGFRDLQPFIDAALKAGIYLIARPGPYINAETTAGGFPGWGTYTPGVWRTSNTTYVDAYKGYMAAVGSIIAANEITKGGPIILVQSENEYTGFATGYSEDFEYEKELLQTLRDAGITVPTTHNDASPSGHYLSVNIYGYDSYPNGFDCSHPTTWKSNAVPENFWTTHERYNPQDLNAVYEFQGGAFDGWGGSGYDTCAVLLGPEFERVFYKNELAMSTTLLSLYMIYGGTNWGGIAHPGVYTSYDYGSAIAEDRTLREKYYELKLQANFLKVSPAFLTTRPQNTGKTQGAFTGNQALKTTQTLDVVGNKTGFYVVRHTDSSSFDVQTYTLTVPTSNGTITFPQLGGSLTLTGKDSKIHVVDYEAGSTNILYSSAEILTWATVNGKDVILLYGNEGELHETALHFNGTAPTAKVVSGSGTVKQQASSAGLVLQYTTTGQTVVEVGTSILLYILDRDNAYDFWVLNPPGTGAFANFNTKNPIIVKGGYFLRSVSVSGGTLSIQGDLNSTAAFEIIAPAASSKQVTFNGHGLALKKTSYGTLTATQAVQLPAITLPDLESITWKTSDSLPEIQAGYSDARWTVANHTTTVNPTQPKTPVVLYAGEYGYHTGNILWRAHFNSTGFVAEVWGGAAFGFSIWLDSTFLGSWEGDATHGSYTKTVSFPSALTSGSPHVITILQDHMGYEEDWTAATDDFKNPRGLRSYSFVGSSSTNVSVWKVTGNLGGEDYVDTTRGPLNEGGLFAERQGWHLPGFDDSKWQTGRPTDGISQAGVGFYRTSFDLHVPSSVDYPMALVISNTTTNPHFRTQFYVNGYQFGKYVNSIGPQKVFPVPQGILNYNGHNTLAVSLWAADAAGAKPGSLALQLTAKVQSSMEMPPRCLLLEAICVVMVYISTWQKYQEAAEALYAKSPKKARYCVKWKSSEGKLVLKITDDETCLKFKTHSSVFLGRFEALNLSLMQKMSNIRPPPPVPASVPRITTASPAPLIKQEDASADVPSSSVIPAAGGIAAAGVKKKKGKKRK</sequence>
<dbReference type="Pfam" id="PF10435">
    <property type="entry name" value="BetaGal_dom2"/>
    <property type="match status" value="1"/>
</dbReference>
<dbReference type="SUPFAM" id="SSF49785">
    <property type="entry name" value="Galactose-binding domain-like"/>
    <property type="match status" value="2"/>
</dbReference>
<dbReference type="GO" id="GO:0048500">
    <property type="term" value="C:signal recognition particle"/>
    <property type="evidence" value="ECO:0007669"/>
    <property type="project" value="InterPro"/>
</dbReference>
<dbReference type="InterPro" id="IPR036833">
    <property type="entry name" value="BetaGal_dom3_sf"/>
</dbReference>
<dbReference type="GO" id="GO:0006614">
    <property type="term" value="P:SRP-dependent cotranslational protein targeting to membrane"/>
    <property type="evidence" value="ECO:0007669"/>
    <property type="project" value="InterPro"/>
</dbReference>
<evidence type="ECO:0000256" key="10">
    <source>
        <dbReference type="SAM" id="SignalP"/>
    </source>
</evidence>
<dbReference type="SMART" id="SM01029">
    <property type="entry name" value="BetaGal_dom2"/>
    <property type="match status" value="1"/>
</dbReference>
<dbReference type="Pfam" id="PF05486">
    <property type="entry name" value="SRP9-21"/>
    <property type="match status" value="1"/>
</dbReference>
<reference evidence="12 13" key="1">
    <citation type="journal article" date="2012" name="New Phytol.">
        <title>Insight into trade-off between wood decay and parasitism from the genome of a fungal forest pathogen.</title>
        <authorList>
            <person name="Olson A."/>
            <person name="Aerts A."/>
            <person name="Asiegbu F."/>
            <person name="Belbahri L."/>
            <person name="Bouzid O."/>
            <person name="Broberg A."/>
            <person name="Canback B."/>
            <person name="Coutinho P.M."/>
            <person name="Cullen D."/>
            <person name="Dalman K."/>
            <person name="Deflorio G."/>
            <person name="van Diepen L.T."/>
            <person name="Dunand C."/>
            <person name="Duplessis S."/>
            <person name="Durling M."/>
            <person name="Gonthier P."/>
            <person name="Grimwood J."/>
            <person name="Fossdal C.G."/>
            <person name="Hansson D."/>
            <person name="Henrissat B."/>
            <person name="Hietala A."/>
            <person name="Himmelstrand K."/>
            <person name="Hoffmeister D."/>
            <person name="Hogberg N."/>
            <person name="James T.Y."/>
            <person name="Karlsson M."/>
            <person name="Kohler A."/>
            <person name="Kues U."/>
            <person name="Lee Y.H."/>
            <person name="Lin Y.C."/>
            <person name="Lind M."/>
            <person name="Lindquist E."/>
            <person name="Lombard V."/>
            <person name="Lucas S."/>
            <person name="Lunden K."/>
            <person name="Morin E."/>
            <person name="Murat C."/>
            <person name="Park J."/>
            <person name="Raffaello T."/>
            <person name="Rouze P."/>
            <person name="Salamov A."/>
            <person name="Schmutz J."/>
            <person name="Solheim H."/>
            <person name="Stahlberg J."/>
            <person name="Velez H."/>
            <person name="de Vries R.P."/>
            <person name="Wiebenga A."/>
            <person name="Woodward S."/>
            <person name="Yakovlev I."/>
            <person name="Garbelotto M."/>
            <person name="Martin F."/>
            <person name="Grigoriev I.V."/>
            <person name="Stenlid J."/>
        </authorList>
    </citation>
    <scope>NUCLEOTIDE SEQUENCE [LARGE SCALE GENOMIC DNA]</scope>
    <source>
        <strain evidence="12 13">TC 32-1</strain>
    </source>
</reference>
<dbReference type="InterPro" id="IPR018954">
    <property type="entry name" value="Betagal_dom2"/>
</dbReference>
<dbReference type="PROSITE" id="PS01182">
    <property type="entry name" value="GLYCOSYL_HYDROL_F35"/>
    <property type="match status" value="1"/>
</dbReference>
<evidence type="ECO:0000256" key="5">
    <source>
        <dbReference type="ARBA" id="ARBA00022801"/>
    </source>
</evidence>
<dbReference type="FunFam" id="3.20.20.80:FF:000040">
    <property type="entry name" value="Beta-galactosidase A"/>
    <property type="match status" value="1"/>
</dbReference>
<dbReference type="RefSeq" id="XP_009548227.1">
    <property type="nucleotide sequence ID" value="XM_009549932.1"/>
</dbReference>
<dbReference type="GO" id="GO:0008312">
    <property type="term" value="F:7S RNA binding"/>
    <property type="evidence" value="ECO:0007669"/>
    <property type="project" value="InterPro"/>
</dbReference>
<comment type="catalytic activity">
    <reaction evidence="1 8">
        <text>Hydrolysis of terminal non-reducing beta-D-galactose residues in beta-D-galactosides.</text>
        <dbReference type="EC" id="3.2.1.23"/>
    </reaction>
</comment>
<dbReference type="Gene3D" id="2.102.20.10">
    <property type="entry name" value="Beta-galactosidase, domain 2"/>
    <property type="match status" value="1"/>
</dbReference>
<dbReference type="SUPFAM" id="SSF54762">
    <property type="entry name" value="Signal recognition particle alu RNA binding heterodimer, SRP9/14"/>
    <property type="match status" value="1"/>
</dbReference>
<dbReference type="InterPro" id="IPR031330">
    <property type="entry name" value="Gly_Hdrlase_35_cat"/>
</dbReference>
<evidence type="ECO:0000313" key="12">
    <source>
        <dbReference type="EMBL" id="ETW79663.1"/>
    </source>
</evidence>
<dbReference type="Gene3D" id="2.60.120.260">
    <property type="entry name" value="Galactose-binding domain-like"/>
    <property type="match status" value="2"/>
</dbReference>
<dbReference type="InterPro" id="IPR025300">
    <property type="entry name" value="BetaGal_jelly_roll_dom"/>
</dbReference>
<keyword evidence="13" id="KW-1185">Reference proteome</keyword>
<evidence type="ECO:0000256" key="3">
    <source>
        <dbReference type="ARBA" id="ARBA00012756"/>
    </source>
</evidence>
<dbReference type="SUPFAM" id="SSF117100">
    <property type="entry name" value="Beta-galactosidase LacA, domain 3"/>
    <property type="match status" value="1"/>
</dbReference>
<proteinExistence type="inferred from homology"/>
<dbReference type="SUPFAM" id="SSF51011">
    <property type="entry name" value="Glycosyl hydrolase domain"/>
    <property type="match status" value="1"/>
</dbReference>
<dbReference type="eggNOG" id="KOG0496">
    <property type="taxonomic scope" value="Eukaryota"/>
</dbReference>
<dbReference type="SUPFAM" id="SSF51445">
    <property type="entry name" value="(Trans)glycosidases"/>
    <property type="match status" value="1"/>
</dbReference>
<evidence type="ECO:0000256" key="6">
    <source>
        <dbReference type="ARBA" id="ARBA00023180"/>
    </source>
</evidence>
<comment type="similarity">
    <text evidence="2 9">Belongs to the glycosyl hydrolase 35 family.</text>
</comment>
<name>W4K1F9_HETIT</name>
<keyword evidence="6" id="KW-0325">Glycoprotein</keyword>
<feature type="signal peptide" evidence="10">
    <location>
        <begin position="1"/>
        <end position="17"/>
    </location>
</feature>
<dbReference type="GO" id="GO:0005975">
    <property type="term" value="P:carbohydrate metabolic process"/>
    <property type="evidence" value="ECO:0007669"/>
    <property type="project" value="InterPro"/>
</dbReference>
<dbReference type="InterPro" id="IPR008979">
    <property type="entry name" value="Galactose-bd-like_sf"/>
</dbReference>
<dbReference type="Gene3D" id="2.60.390.10">
    <property type="entry name" value="Beta-galactosidase, domain 3"/>
    <property type="match status" value="1"/>
</dbReference>
<dbReference type="InterPro" id="IPR001944">
    <property type="entry name" value="Glycoside_Hdrlase_35"/>
</dbReference>
<gene>
    <name evidence="12" type="ORF">HETIRDRAFT_452773</name>
</gene>
<evidence type="ECO:0000313" key="13">
    <source>
        <dbReference type="Proteomes" id="UP000030671"/>
    </source>
</evidence>
<dbReference type="Gene3D" id="3.30.720.10">
    <property type="entry name" value="Signal recognition particle alu RNA binding heterodimer, srp9/1"/>
    <property type="match status" value="1"/>
</dbReference>
<keyword evidence="7 8" id="KW-0326">Glycosidase</keyword>
<evidence type="ECO:0000256" key="9">
    <source>
        <dbReference type="RuleBase" id="RU003679"/>
    </source>
</evidence>
<dbReference type="InterPro" id="IPR019801">
    <property type="entry name" value="Glyco_hydro_35_CS"/>
</dbReference>
<dbReference type="Pfam" id="PF13364">
    <property type="entry name" value="BetaGal_ABD2"/>
    <property type="match status" value="2"/>
</dbReference>
<evidence type="ECO:0000256" key="2">
    <source>
        <dbReference type="ARBA" id="ARBA00009809"/>
    </source>
</evidence>
<dbReference type="HOGENOM" id="CLU_005732_2_0_1"/>
<dbReference type="InterPro" id="IPR017853">
    <property type="entry name" value="GH"/>
</dbReference>
<accession>W4K1F9</accession>
<organism evidence="12 13">
    <name type="scientific">Heterobasidion irregulare (strain TC 32-1)</name>
    <dbReference type="NCBI Taxonomy" id="747525"/>
    <lineage>
        <taxon>Eukaryota</taxon>
        <taxon>Fungi</taxon>
        <taxon>Dikarya</taxon>
        <taxon>Basidiomycota</taxon>
        <taxon>Agaricomycotina</taxon>
        <taxon>Agaricomycetes</taxon>
        <taxon>Russulales</taxon>
        <taxon>Bondarzewiaceae</taxon>
        <taxon>Heterobasidion</taxon>
        <taxon>Heterobasidion annosum species complex</taxon>
    </lineage>
</organism>
<feature type="chain" id="PRO_5004844250" description="Beta-galactosidase" evidence="10">
    <location>
        <begin position="18"/>
        <end position="1123"/>
    </location>
</feature>
<dbReference type="eggNOG" id="KOG3465">
    <property type="taxonomic scope" value="Eukaryota"/>
</dbReference>
<dbReference type="InParanoid" id="W4K1F9"/>
<dbReference type="GeneID" id="20676296"/>
<evidence type="ECO:0000256" key="4">
    <source>
        <dbReference type="ARBA" id="ARBA00022729"/>
    </source>
</evidence>
<dbReference type="PANTHER" id="PTHR23421">
    <property type="entry name" value="BETA-GALACTOSIDASE RELATED"/>
    <property type="match status" value="1"/>
</dbReference>
<dbReference type="EC" id="3.2.1.23" evidence="3 8"/>
<dbReference type="InterPro" id="IPR039432">
    <property type="entry name" value="SRP9_dom"/>
</dbReference>
<evidence type="ECO:0000256" key="8">
    <source>
        <dbReference type="RuleBase" id="RU000675"/>
    </source>
</evidence>
<keyword evidence="4 10" id="KW-0732">Signal</keyword>
<dbReference type="InterPro" id="IPR037110">
    <property type="entry name" value="Betagal_dom2_sf"/>
</dbReference>
<dbReference type="AlphaFoldDB" id="W4K1F9"/>
<feature type="domain" description="Beta-galactosidase" evidence="11">
    <location>
        <begin position="382"/>
        <end position="566"/>
    </location>
</feature>
<dbReference type="GO" id="GO:0004565">
    <property type="term" value="F:beta-galactosidase activity"/>
    <property type="evidence" value="ECO:0007669"/>
    <property type="project" value="UniProtKB-EC"/>
</dbReference>
<evidence type="ECO:0000259" key="11">
    <source>
        <dbReference type="SMART" id="SM01029"/>
    </source>
</evidence>
<dbReference type="Pfam" id="PF01301">
    <property type="entry name" value="Glyco_hydro_35"/>
    <property type="match status" value="1"/>
</dbReference>
<dbReference type="OrthoDB" id="1657402at2759"/>
<dbReference type="InterPro" id="IPR009018">
    <property type="entry name" value="Signal_recog_particle_SRP9/14"/>
</dbReference>
<keyword evidence="5 8" id="KW-0378">Hydrolase</keyword>
<evidence type="ECO:0000256" key="1">
    <source>
        <dbReference type="ARBA" id="ARBA00001412"/>
    </source>
</evidence>
<dbReference type="Gene3D" id="3.20.20.80">
    <property type="entry name" value="Glycosidases"/>
    <property type="match status" value="1"/>
</dbReference>
<evidence type="ECO:0000256" key="7">
    <source>
        <dbReference type="ARBA" id="ARBA00023295"/>
    </source>
</evidence>
<dbReference type="Proteomes" id="UP000030671">
    <property type="component" value="Unassembled WGS sequence"/>
</dbReference>
<dbReference type="KEGG" id="hir:HETIRDRAFT_452773"/>
<protein>
    <recommendedName>
        <fullName evidence="3 8">Beta-galactosidase</fullName>
        <ecNumber evidence="3 8">3.2.1.23</ecNumber>
    </recommendedName>
</protein>
<dbReference type="Pfam" id="PF13363">
    <property type="entry name" value="BetaGal_dom3"/>
    <property type="match status" value="1"/>
</dbReference>
<dbReference type="InterPro" id="IPR025972">
    <property type="entry name" value="BetaGal_dom3"/>
</dbReference>
<dbReference type="EMBL" id="KI925460">
    <property type="protein sequence ID" value="ETW79663.1"/>
    <property type="molecule type" value="Genomic_DNA"/>
</dbReference>